<keyword evidence="9 12" id="KW-0067">ATP-binding</keyword>
<evidence type="ECO:0000256" key="4">
    <source>
        <dbReference type="ARBA" id="ARBA00017632"/>
    </source>
</evidence>
<keyword evidence="11 12" id="KW-0546">Nucleotide metabolism</keyword>
<dbReference type="InterPro" id="IPR034907">
    <property type="entry name" value="NDK-like_dom"/>
</dbReference>
<comment type="catalytic activity">
    <reaction evidence="12">
        <text>a 2'-deoxyribonucleoside 5'-diphosphate + ATP = a 2'-deoxyribonucleoside 5'-triphosphate + ADP</text>
        <dbReference type="Rhea" id="RHEA:44640"/>
        <dbReference type="ChEBI" id="CHEBI:30616"/>
        <dbReference type="ChEBI" id="CHEBI:61560"/>
        <dbReference type="ChEBI" id="CHEBI:73316"/>
        <dbReference type="ChEBI" id="CHEBI:456216"/>
        <dbReference type="EC" id="2.7.4.6"/>
    </reaction>
</comment>
<evidence type="ECO:0000259" key="15">
    <source>
        <dbReference type="SMART" id="SM00562"/>
    </source>
</evidence>
<comment type="catalytic activity">
    <reaction evidence="12">
        <text>a ribonucleoside 5'-diphosphate + ATP = a ribonucleoside 5'-triphosphate + ADP</text>
        <dbReference type="Rhea" id="RHEA:18113"/>
        <dbReference type="ChEBI" id="CHEBI:30616"/>
        <dbReference type="ChEBI" id="CHEBI:57930"/>
        <dbReference type="ChEBI" id="CHEBI:61557"/>
        <dbReference type="ChEBI" id="CHEBI:456216"/>
        <dbReference type="EC" id="2.7.4.6"/>
    </reaction>
</comment>
<dbReference type="GO" id="GO:0004550">
    <property type="term" value="F:nucleoside diphosphate kinase activity"/>
    <property type="evidence" value="ECO:0007669"/>
    <property type="project" value="UniProtKB-UniRule"/>
</dbReference>
<reference evidence="16 17" key="1">
    <citation type="submission" date="2020-02" db="EMBL/GenBank/DDBJ databases">
        <title>Characterization of vanA genotype vancomycin-resistant Enterococcus saigonensis VE80.</title>
        <authorList>
            <person name="Harada T."/>
            <person name="Motooka D."/>
            <person name="Nakamura S."/>
            <person name="Yamamoto Y."/>
            <person name="Kawahara R."/>
            <person name="Kawatsu K."/>
        </authorList>
    </citation>
    <scope>NUCLEOTIDE SEQUENCE [LARGE SCALE GENOMIC DNA]</scope>
    <source>
        <strain evidence="16 17">VE80</strain>
    </source>
</reference>
<evidence type="ECO:0000256" key="11">
    <source>
        <dbReference type="ARBA" id="ARBA00023080"/>
    </source>
</evidence>
<feature type="binding site" evidence="12 13">
    <location>
        <position position="86"/>
    </location>
    <ligand>
        <name>ATP</name>
        <dbReference type="ChEBI" id="CHEBI:30616"/>
    </ligand>
</feature>
<keyword evidence="10 12" id="KW-0460">Magnesium</keyword>
<comment type="function">
    <text evidence="12">Major role in the synthesis of nucleoside triphosphates other than ATP. The ATP gamma phosphate is transferred to the NDP beta phosphate via a ping-pong mechanism, using a phosphorylated active-site intermediate.</text>
</comment>
<evidence type="ECO:0000313" key="16">
    <source>
        <dbReference type="EMBL" id="BCA85369.1"/>
    </source>
</evidence>
<keyword evidence="8 12" id="KW-0418">Kinase</keyword>
<feature type="active site" description="Pros-phosphohistidine intermediate" evidence="12 13">
    <location>
        <position position="116"/>
    </location>
</feature>
<protein>
    <recommendedName>
        <fullName evidence="4 12">Nucleoside diphosphate kinase</fullName>
        <shortName evidence="12">NDK</shortName>
        <shortName evidence="12">NDP kinase</shortName>
        <ecNumber evidence="3 12">2.7.4.6</ecNumber>
    </recommendedName>
    <alternativeName>
        <fullName evidence="12">Nucleoside-2-P kinase</fullName>
    </alternativeName>
</protein>
<dbReference type="GO" id="GO:0006228">
    <property type="term" value="P:UTP biosynthetic process"/>
    <property type="evidence" value="ECO:0007669"/>
    <property type="project" value="UniProtKB-UniRule"/>
</dbReference>
<dbReference type="SUPFAM" id="SSF54919">
    <property type="entry name" value="Nucleoside diphosphate kinase, NDK"/>
    <property type="match status" value="1"/>
</dbReference>
<evidence type="ECO:0000256" key="8">
    <source>
        <dbReference type="ARBA" id="ARBA00022777"/>
    </source>
</evidence>
<dbReference type="PROSITE" id="PS51374">
    <property type="entry name" value="NDPK_LIKE"/>
    <property type="match status" value="1"/>
</dbReference>
<evidence type="ECO:0000256" key="7">
    <source>
        <dbReference type="ARBA" id="ARBA00022741"/>
    </source>
</evidence>
<dbReference type="PANTHER" id="PTHR11349">
    <property type="entry name" value="NUCLEOSIDE DIPHOSPHATE KINASE"/>
    <property type="match status" value="1"/>
</dbReference>
<dbReference type="GO" id="GO:0005737">
    <property type="term" value="C:cytoplasm"/>
    <property type="evidence" value="ECO:0007669"/>
    <property type="project" value="UniProtKB-SubCell"/>
</dbReference>
<feature type="binding site" evidence="12 13">
    <location>
        <position position="92"/>
    </location>
    <ligand>
        <name>ATP</name>
        <dbReference type="ChEBI" id="CHEBI:30616"/>
    </ligand>
</feature>
<dbReference type="GO" id="GO:0046872">
    <property type="term" value="F:metal ion binding"/>
    <property type="evidence" value="ECO:0007669"/>
    <property type="project" value="UniProtKB-KW"/>
</dbReference>
<keyword evidence="6 12" id="KW-0479">Metal-binding</keyword>
<dbReference type="SMART" id="SM00562">
    <property type="entry name" value="NDK"/>
    <property type="match status" value="1"/>
</dbReference>
<keyword evidence="17" id="KW-1185">Reference proteome</keyword>
<dbReference type="RefSeq" id="WP_173102658.1">
    <property type="nucleotide sequence ID" value="NZ_AP022822.1"/>
</dbReference>
<evidence type="ECO:0000256" key="10">
    <source>
        <dbReference type="ARBA" id="ARBA00022842"/>
    </source>
</evidence>
<comment type="cofactor">
    <cofactor evidence="1 12">
        <name>Mg(2+)</name>
        <dbReference type="ChEBI" id="CHEBI:18420"/>
    </cofactor>
</comment>
<name>A0A679IBB2_9ENTE</name>
<dbReference type="NCBIfam" id="NF001908">
    <property type="entry name" value="PRK00668.1"/>
    <property type="match status" value="1"/>
</dbReference>
<accession>A0A679IBB2</accession>
<dbReference type="Proteomes" id="UP000502998">
    <property type="component" value="Chromosome"/>
</dbReference>
<proteinExistence type="inferred from homology"/>
<dbReference type="CDD" id="cd04413">
    <property type="entry name" value="NDPk_I"/>
    <property type="match status" value="1"/>
</dbReference>
<comment type="subunit">
    <text evidence="12">Homotetramer.</text>
</comment>
<dbReference type="InterPro" id="IPR036850">
    <property type="entry name" value="NDK-like_dom_sf"/>
</dbReference>
<dbReference type="PRINTS" id="PR01243">
    <property type="entry name" value="NUCDPKINASE"/>
</dbReference>
<sequence length="145" mass="16192">MEEKTLIIIKPDGVKRRLVGRIISRFEERLLTIEAMRYGLLTKETARAHYAHLADKPFFQDIIDYMTSGPVVCIVLKGENAIEMVRKMIGQTNALEAAPGTIRGDFATNKSQNVIHASDCAAAAEIEITRFFSEVSLATVKHEVE</sequence>
<feature type="binding site" evidence="12 13">
    <location>
        <position position="10"/>
    </location>
    <ligand>
        <name>ATP</name>
        <dbReference type="ChEBI" id="CHEBI:30616"/>
    </ligand>
</feature>
<evidence type="ECO:0000256" key="14">
    <source>
        <dbReference type="RuleBase" id="RU004011"/>
    </source>
</evidence>
<dbReference type="GO" id="GO:0006183">
    <property type="term" value="P:GTP biosynthetic process"/>
    <property type="evidence" value="ECO:0007669"/>
    <property type="project" value="UniProtKB-UniRule"/>
</dbReference>
<feature type="binding site" evidence="12 13">
    <location>
        <position position="113"/>
    </location>
    <ligand>
        <name>ATP</name>
        <dbReference type="ChEBI" id="CHEBI:30616"/>
    </ligand>
</feature>
<evidence type="ECO:0000256" key="6">
    <source>
        <dbReference type="ARBA" id="ARBA00022723"/>
    </source>
</evidence>
<keyword evidence="12" id="KW-0597">Phosphoprotein</keyword>
<dbReference type="HAMAP" id="MF_00451">
    <property type="entry name" value="NDP_kinase"/>
    <property type="match status" value="1"/>
</dbReference>
<feature type="binding site" evidence="12 13">
    <location>
        <position position="103"/>
    </location>
    <ligand>
        <name>ATP</name>
        <dbReference type="ChEBI" id="CHEBI:30616"/>
    </ligand>
</feature>
<dbReference type="FunFam" id="3.30.70.141:FF:000003">
    <property type="entry name" value="Nucleoside diphosphate kinase"/>
    <property type="match status" value="1"/>
</dbReference>
<comment type="similarity">
    <text evidence="2 12 13 14">Belongs to the NDK family.</text>
</comment>
<keyword evidence="7 12" id="KW-0547">Nucleotide-binding</keyword>
<evidence type="ECO:0000256" key="12">
    <source>
        <dbReference type="HAMAP-Rule" id="MF_00451"/>
    </source>
</evidence>
<evidence type="ECO:0000256" key="5">
    <source>
        <dbReference type="ARBA" id="ARBA00022679"/>
    </source>
</evidence>
<keyword evidence="5 12" id="KW-0808">Transferase</keyword>
<evidence type="ECO:0000256" key="3">
    <source>
        <dbReference type="ARBA" id="ARBA00012966"/>
    </source>
</evidence>
<evidence type="ECO:0000313" key="17">
    <source>
        <dbReference type="Proteomes" id="UP000502998"/>
    </source>
</evidence>
<gene>
    <name evidence="12 16" type="primary">ndk</name>
    <name evidence="16" type="ORF">EsVE80_08920</name>
</gene>
<dbReference type="GO" id="GO:0005524">
    <property type="term" value="F:ATP binding"/>
    <property type="evidence" value="ECO:0007669"/>
    <property type="project" value="UniProtKB-UniRule"/>
</dbReference>
<evidence type="ECO:0000256" key="1">
    <source>
        <dbReference type="ARBA" id="ARBA00001946"/>
    </source>
</evidence>
<keyword evidence="12" id="KW-0963">Cytoplasm</keyword>
<comment type="subcellular location">
    <subcellularLocation>
        <location evidence="12">Cytoplasm</location>
    </subcellularLocation>
</comment>
<dbReference type="EMBL" id="AP022822">
    <property type="protein sequence ID" value="BCA85369.1"/>
    <property type="molecule type" value="Genomic_DNA"/>
</dbReference>
<dbReference type="Pfam" id="PF00334">
    <property type="entry name" value="NDK"/>
    <property type="match status" value="1"/>
</dbReference>
<evidence type="ECO:0000256" key="9">
    <source>
        <dbReference type="ARBA" id="ARBA00022840"/>
    </source>
</evidence>
<dbReference type="EC" id="2.7.4.6" evidence="3 12"/>
<evidence type="ECO:0000256" key="13">
    <source>
        <dbReference type="PROSITE-ProRule" id="PRU00706"/>
    </source>
</evidence>
<evidence type="ECO:0000256" key="2">
    <source>
        <dbReference type="ARBA" id="ARBA00008142"/>
    </source>
</evidence>
<dbReference type="AlphaFoldDB" id="A0A679IBB2"/>
<dbReference type="InterPro" id="IPR001564">
    <property type="entry name" value="Nucleoside_diP_kinase"/>
</dbReference>
<feature type="domain" description="Nucleoside diphosphate kinase-like" evidence="15">
    <location>
        <begin position="2"/>
        <end position="139"/>
    </location>
</feature>
<organism evidence="16 17">
    <name type="scientific">Enterococcus saigonensis</name>
    <dbReference type="NCBI Taxonomy" id="1805431"/>
    <lineage>
        <taxon>Bacteria</taxon>
        <taxon>Bacillati</taxon>
        <taxon>Bacillota</taxon>
        <taxon>Bacilli</taxon>
        <taxon>Lactobacillales</taxon>
        <taxon>Enterococcaceae</taxon>
        <taxon>Enterococcus</taxon>
    </lineage>
</organism>
<dbReference type="GO" id="GO:0006241">
    <property type="term" value="P:CTP biosynthetic process"/>
    <property type="evidence" value="ECO:0007669"/>
    <property type="project" value="UniProtKB-UniRule"/>
</dbReference>
<feature type="binding site" evidence="12 13">
    <location>
        <position position="58"/>
    </location>
    <ligand>
        <name>ATP</name>
        <dbReference type="ChEBI" id="CHEBI:30616"/>
    </ligand>
</feature>
<dbReference type="Gene3D" id="3.30.70.141">
    <property type="entry name" value="Nucleoside diphosphate kinase-like domain"/>
    <property type="match status" value="1"/>
</dbReference>
<dbReference type="KEGG" id="esg:EsVE80_08920"/>